<keyword evidence="3" id="KW-1015">Disulfide bond</keyword>
<evidence type="ECO:0000256" key="7">
    <source>
        <dbReference type="SAM" id="Phobius"/>
    </source>
</evidence>
<organism evidence="9 10">
    <name type="scientific">Pomacea canaliculata</name>
    <name type="common">Golden apple snail</name>
    <dbReference type="NCBI Taxonomy" id="400727"/>
    <lineage>
        <taxon>Eukaryota</taxon>
        <taxon>Metazoa</taxon>
        <taxon>Spiralia</taxon>
        <taxon>Lophotrochozoa</taxon>
        <taxon>Mollusca</taxon>
        <taxon>Gastropoda</taxon>
        <taxon>Caenogastropoda</taxon>
        <taxon>Architaenioglossa</taxon>
        <taxon>Ampullarioidea</taxon>
        <taxon>Ampullariidae</taxon>
        <taxon>Pomacea</taxon>
    </lineage>
</organism>
<evidence type="ECO:0000256" key="6">
    <source>
        <dbReference type="SAM" id="MobiDB-lite"/>
    </source>
</evidence>
<feature type="domain" description="Ig-like" evidence="8">
    <location>
        <begin position="863"/>
        <end position="949"/>
    </location>
</feature>
<dbReference type="PROSITE" id="PS50835">
    <property type="entry name" value="IG_LIKE"/>
    <property type="match status" value="6"/>
</dbReference>
<dbReference type="SUPFAM" id="SSF48726">
    <property type="entry name" value="Immunoglobulin"/>
    <property type="match status" value="2"/>
</dbReference>
<dbReference type="GO" id="GO:0005911">
    <property type="term" value="C:cell-cell junction"/>
    <property type="evidence" value="ECO:0007669"/>
    <property type="project" value="TreeGrafter"/>
</dbReference>
<keyword evidence="7" id="KW-0812">Transmembrane</keyword>
<dbReference type="InterPro" id="IPR007110">
    <property type="entry name" value="Ig-like_dom"/>
</dbReference>
<reference evidence="9 10" key="1">
    <citation type="submission" date="2018-04" db="EMBL/GenBank/DDBJ databases">
        <title>The genome of golden apple snail Pomacea canaliculata provides insight into stress tolerance and invasive adaptation.</title>
        <authorList>
            <person name="Liu C."/>
            <person name="Liu B."/>
            <person name="Ren Y."/>
            <person name="Zhang Y."/>
            <person name="Wang H."/>
            <person name="Li S."/>
            <person name="Jiang F."/>
            <person name="Yin L."/>
            <person name="Zhang G."/>
            <person name="Qian W."/>
            <person name="Fan W."/>
        </authorList>
    </citation>
    <scope>NUCLEOTIDE SEQUENCE [LARGE SCALE GENOMIC DNA]</scope>
    <source>
        <strain evidence="9">SZHN2017</strain>
        <tissue evidence="9">Muscle</tissue>
    </source>
</reference>
<keyword evidence="7" id="KW-1133">Transmembrane helix</keyword>
<evidence type="ECO:0000256" key="2">
    <source>
        <dbReference type="ARBA" id="ARBA00023136"/>
    </source>
</evidence>
<dbReference type="GO" id="GO:0050839">
    <property type="term" value="F:cell adhesion molecule binding"/>
    <property type="evidence" value="ECO:0007669"/>
    <property type="project" value="TreeGrafter"/>
</dbReference>
<evidence type="ECO:0000256" key="1">
    <source>
        <dbReference type="ARBA" id="ARBA00004479"/>
    </source>
</evidence>
<feature type="domain" description="Ig-like" evidence="8">
    <location>
        <begin position="618"/>
        <end position="696"/>
    </location>
</feature>
<keyword evidence="10" id="KW-1185">Reference proteome</keyword>
<evidence type="ECO:0000256" key="3">
    <source>
        <dbReference type="ARBA" id="ARBA00023157"/>
    </source>
</evidence>
<dbReference type="PANTHER" id="PTHR11640:SF158">
    <property type="entry name" value="V-SET AND IMMUNOGLOBULIN DOMAIN-CONTAINING PROTEIN 10-LIKE 2"/>
    <property type="match status" value="1"/>
</dbReference>
<evidence type="ECO:0000313" key="10">
    <source>
        <dbReference type="Proteomes" id="UP000245119"/>
    </source>
</evidence>
<evidence type="ECO:0000313" key="9">
    <source>
        <dbReference type="EMBL" id="PVD27691.1"/>
    </source>
</evidence>
<dbReference type="Gene3D" id="2.60.40.10">
    <property type="entry name" value="Immunoglobulins"/>
    <property type="match status" value="2"/>
</dbReference>
<feature type="domain" description="Ig-like" evidence="8">
    <location>
        <begin position="1020"/>
        <end position="1110"/>
    </location>
</feature>
<dbReference type="EMBL" id="PZQS01000007">
    <property type="protein sequence ID" value="PVD27691.1"/>
    <property type="molecule type" value="Genomic_DNA"/>
</dbReference>
<feature type="domain" description="Ig-like" evidence="8">
    <location>
        <begin position="701"/>
        <end position="739"/>
    </location>
</feature>
<dbReference type="InterPro" id="IPR036179">
    <property type="entry name" value="Ig-like_dom_sf"/>
</dbReference>
<dbReference type="GO" id="GO:0005886">
    <property type="term" value="C:plasma membrane"/>
    <property type="evidence" value="ECO:0007669"/>
    <property type="project" value="TreeGrafter"/>
</dbReference>
<dbReference type="PANTHER" id="PTHR11640">
    <property type="entry name" value="NEPHRIN"/>
    <property type="match status" value="1"/>
</dbReference>
<keyword evidence="2 7" id="KW-0472">Membrane</keyword>
<comment type="subcellular location">
    <subcellularLocation>
        <location evidence="1">Membrane</location>
        <topology evidence="1">Single-pass type I membrane protein</topology>
    </subcellularLocation>
</comment>
<feature type="region of interest" description="Disordered" evidence="6">
    <location>
        <begin position="1758"/>
        <end position="1788"/>
    </location>
</feature>
<dbReference type="InterPro" id="IPR013783">
    <property type="entry name" value="Ig-like_fold"/>
</dbReference>
<keyword evidence="5" id="KW-0393">Immunoglobulin domain</keyword>
<dbReference type="OrthoDB" id="10012075at2759"/>
<comment type="caution">
    <text evidence="9">The sequence shown here is derived from an EMBL/GenBank/DDBJ whole genome shotgun (WGS) entry which is preliminary data.</text>
</comment>
<dbReference type="GO" id="GO:0098609">
    <property type="term" value="P:cell-cell adhesion"/>
    <property type="evidence" value="ECO:0007669"/>
    <property type="project" value="TreeGrafter"/>
</dbReference>
<feature type="domain" description="Ig-like" evidence="8">
    <location>
        <begin position="421"/>
        <end position="507"/>
    </location>
</feature>
<feature type="domain" description="Ig-like" evidence="8">
    <location>
        <begin position="1381"/>
        <end position="1420"/>
    </location>
</feature>
<evidence type="ECO:0000256" key="4">
    <source>
        <dbReference type="ARBA" id="ARBA00023180"/>
    </source>
</evidence>
<protein>
    <recommendedName>
        <fullName evidence="8">Ig-like domain-containing protein</fullName>
    </recommendedName>
</protein>
<evidence type="ECO:0000256" key="5">
    <source>
        <dbReference type="ARBA" id="ARBA00023319"/>
    </source>
</evidence>
<dbReference type="Proteomes" id="UP000245119">
    <property type="component" value="Linkage Group LG7"/>
</dbReference>
<sequence length="1867" mass="206895">MICVTYRTDKRLPLAEVNIKNQMITLTSLGSMEKPESETKSALYSILDTTELKLPAKKKSGHLAVPYSIVDVCDQPYSRPASTDSKICTTRPMAAQSRGSSPIMKKEIDTGYLIPKEKEEAVDCLREPNVYNVLRLSNAVSSRSSDYKKVPEVNRKRDTVHDNYSNLSRESGIYHQEEKAAAGDDLRINGNKPLIRPVEEDNTNAECKDSVYYSAESVLSDSIEIMDECQPYVYDESHYNRISLCNVEEQKHTRSQAQSHFDMFQMPLSLDGENVYESLDGTGITTEWTDVTTFISLPTLNVTFSGLTPGTEHPRDVSAAKFVLVLCLLKQPHLADSIADPTITCKRFVPEGDPLNCECEARVVGDYPADFSLTWPGRSTNPTLDIPYVKRQHNGTTYICLLVWNGEKRTATYTLQVAYGPDDAHTAIEGPDPFVTDGSRTMTLTCKATDVNPNPVYTWETDRCVTYDSDRGTCTLVPQVPWDDGTQVKCSARSREGNSNKATAAFSMNIVFPPPNRPVIKGHRQGNIVYFEEPLECRVQGGKPLVSEVTVSCNQTGVIYLGGTTVGNGGSFARRNFTFNTGVKGTTPLSCTCRGEWAPAPNLYQQTSDIVFLVKSPPQNPVINCSTMIPEGQSGTCECRLAPGDELPDGFSLTWPGHSNSQVMQMSNVTRLDNGRTFTCLLSFDGVVRSTTHTLHVAYGPEDEHMQVVGPDTFITNGTMNLNLTCNATEVNPSPSYNWSLSRYPPLYPPMIEGLEEGQHLSAGTILLCNVSGGKPLVAKVIFTCREPPLEDEEDFVDGDTVSSPLKINVTLASTDDMKCTCHAEWSPRPELYAEQQRKQQRKEAREIHSKRMRVIRREVNGPDNEHTMIHGPNNSFLTDGTLSLNLTCLATEVYPAPRYTWDGVTCQNINSDQGTCEVKPQPPGDDGRQVECTARSSGSSVKVSLNVSKVCSPVVTDPPGDPYVSCNSKFVAEGKSLECVCEARFPDSRPDDFSLTWPPYSDNNTMKVMKVTRHDHNGPESVHTMIYGPKSFLTDGTSSLNLTCLATEVYPAPRYTWEDRTCQNNDSDQGTCEVKPTPPGDDGRQVECTARSSAGDYNVARARYRLDLTYPPPQPPYININNQTVGDGDVIHCIVSGGKPLVTSVIFTCLTDPPHQDQPDIRTPSSVFSSLVIDSAKVKENITECVCHAVWTPKEEWYSNSTSVFLFIQTQEKDDSSFQAIIFGASGGCGALFIVLIIIIIVLARRSSREECGQTATFTNCKCQVHYEFSKNVSSRWFGISNSSKGDLTCIKDKHGTKSFLIYSKQNMTESYLLHLVDPPGDPFVECHNKFVAEGKSLECVCEARFPDSRPDDFSLTWPPHSNNSTMKVMKVTREDNNGPDSEHTVIHGPNNSFITDGTLSLNLTCLATEVYPAPRYTWDGLTCQNNDSDQGTCEVKPTPPGDDGRQVECTARSTAGDYNKDPPPKPPLINIKNQTVGDGDVIHCIVSEGKPLVTSVNFTCLTDPPHHDLPDTRTSSSVFSSLVIDSTKWQGDENNYTTQEMEYPYEEDEYTYSVLREDEGDTYDNNSSRMPECLRQEVSHCDIDNSNCLAEDVLGKVLSTSSEFRDNENNGTGHTSPFLSGTKDTSKFLDTRAELIKVLETRAKNLTGQSKTNVNKGSLENIFVEQSRRKPTPKPRADLLGRRVSRSCSNLCFELQKLTPTLTSTDDNDETWERDMSTDYDDCFFTQMPSESKTNPQDGENKCCYFTLEEDEYSTGYVPSKQGQTTGPLDGQRERKKHMKPHGSATLQPGQDMFAELIKRFEGTASSATNHTSNIKGSLENILREQSRKKPALLPKPVLRGRRSSRSCSNLLLGIQKPKPSDGES</sequence>
<feature type="region of interest" description="Disordered" evidence="6">
    <location>
        <begin position="1829"/>
        <end position="1867"/>
    </location>
</feature>
<gene>
    <name evidence="9" type="ORF">C0Q70_12859</name>
</gene>
<feature type="transmembrane region" description="Helical" evidence="7">
    <location>
        <begin position="1221"/>
        <end position="1245"/>
    </location>
</feature>
<feature type="region of interest" description="Disordered" evidence="6">
    <location>
        <begin position="1062"/>
        <end position="1087"/>
    </location>
</feature>
<proteinExistence type="predicted"/>
<accession>A0A2T7P2Q4</accession>
<name>A0A2T7P2Q4_POMCA</name>
<evidence type="ECO:0000259" key="8">
    <source>
        <dbReference type="PROSITE" id="PS50835"/>
    </source>
</evidence>
<keyword evidence="4" id="KW-0325">Glycoprotein</keyword>
<dbReference type="InterPro" id="IPR051275">
    <property type="entry name" value="Cell_adhesion_signaling"/>
</dbReference>
<feature type="region of interest" description="Disordered" evidence="6">
    <location>
        <begin position="1429"/>
        <end position="1450"/>
    </location>
</feature>